<dbReference type="Proteomes" id="UP000075604">
    <property type="component" value="Unassembled WGS sequence"/>
</dbReference>
<dbReference type="AlphaFoldDB" id="A0A150P830"/>
<evidence type="ECO:0000313" key="2">
    <source>
        <dbReference type="EMBL" id="KYF51849.1"/>
    </source>
</evidence>
<dbReference type="Gene3D" id="3.40.1680.10">
    <property type="entry name" value="yp_829618.1 domain like"/>
    <property type="match status" value="1"/>
</dbReference>
<dbReference type="Gene3D" id="3.40.970.30">
    <property type="entry name" value="yp_829618.1 like domains"/>
    <property type="match status" value="1"/>
</dbReference>
<dbReference type="InterPro" id="IPR056695">
    <property type="entry name" value="DUF7793"/>
</dbReference>
<comment type="caution">
    <text evidence="2">The sequence shown here is derived from an EMBL/GenBank/DDBJ whole genome shotgun (WGS) entry which is preliminary data.</text>
</comment>
<gene>
    <name evidence="2" type="ORF">BE04_36040</name>
</gene>
<reference evidence="2 3" key="1">
    <citation type="submission" date="2014-02" db="EMBL/GenBank/DDBJ databases">
        <title>The small core and large imbalanced accessory genome model reveals a collaborative survival strategy of Sorangium cellulosum strains in nature.</title>
        <authorList>
            <person name="Han K."/>
            <person name="Peng R."/>
            <person name="Blom J."/>
            <person name="Li Y.-Z."/>
        </authorList>
    </citation>
    <scope>NUCLEOTIDE SEQUENCE [LARGE SCALE GENOMIC DNA]</scope>
    <source>
        <strain evidence="2 3">So0157-18</strain>
    </source>
</reference>
<proteinExistence type="predicted"/>
<protein>
    <recommendedName>
        <fullName evidence="1">DUF7793 domain-containing protein</fullName>
    </recommendedName>
</protein>
<organism evidence="2 3">
    <name type="scientific">Sorangium cellulosum</name>
    <name type="common">Polyangium cellulosum</name>
    <dbReference type="NCBI Taxonomy" id="56"/>
    <lineage>
        <taxon>Bacteria</taxon>
        <taxon>Pseudomonadati</taxon>
        <taxon>Myxococcota</taxon>
        <taxon>Polyangia</taxon>
        <taxon>Polyangiales</taxon>
        <taxon>Polyangiaceae</taxon>
        <taxon>Sorangium</taxon>
    </lineage>
</organism>
<evidence type="ECO:0000313" key="3">
    <source>
        <dbReference type="Proteomes" id="UP000075604"/>
    </source>
</evidence>
<sequence>MNELGDERLKTRTGEFSFDRENGIIRFDVDEGAVQTLADAKENIAANKRFSRGKPYPVLCDLTRCKATDLDARNYFASEEATQAYRAMALLGGRPVARMIGNIFLTVYGNRAKPIRLFIDEREAIQWLKGFAD</sequence>
<feature type="domain" description="DUF7793" evidence="1">
    <location>
        <begin position="21"/>
        <end position="131"/>
    </location>
</feature>
<accession>A0A150P830</accession>
<dbReference type="EMBL" id="JELX01003590">
    <property type="protein sequence ID" value="KYF51849.1"/>
    <property type="molecule type" value="Genomic_DNA"/>
</dbReference>
<dbReference type="Pfam" id="PF25056">
    <property type="entry name" value="DUF7793"/>
    <property type="match status" value="1"/>
</dbReference>
<name>A0A150P830_SORCE</name>
<evidence type="ECO:0000259" key="1">
    <source>
        <dbReference type="Pfam" id="PF25056"/>
    </source>
</evidence>